<dbReference type="EMBL" id="CP021330">
    <property type="protein sequence ID" value="AVX03710.1"/>
    <property type="molecule type" value="Genomic_DNA"/>
</dbReference>
<dbReference type="RefSeq" id="WP_117395259.1">
    <property type="nucleotide sequence ID" value="NZ_CP021330.1"/>
</dbReference>
<reference evidence="3 4" key="1">
    <citation type="submission" date="2017-05" db="EMBL/GenBank/DDBJ databases">
        <title>Genome Analysis of Maritalea myrionectae HL2708#5.</title>
        <authorList>
            <consortium name="Cotde Inc.-PKNU"/>
            <person name="Jang D."/>
            <person name="Oh H.-M."/>
        </authorList>
    </citation>
    <scope>NUCLEOTIDE SEQUENCE [LARGE SCALE GENOMIC DNA]</scope>
    <source>
        <strain evidence="3 4">HL2708#5</strain>
    </source>
</reference>
<feature type="signal peptide" evidence="1">
    <location>
        <begin position="1"/>
        <end position="27"/>
    </location>
</feature>
<dbReference type="Pfam" id="PF05257">
    <property type="entry name" value="CHAP"/>
    <property type="match status" value="1"/>
</dbReference>
<keyword evidence="4" id="KW-1185">Reference proteome</keyword>
<protein>
    <recommendedName>
        <fullName evidence="2">Peptidase C51 domain-containing protein</fullName>
    </recommendedName>
</protein>
<organism evidence="3 4">
    <name type="scientific">Maritalea myrionectae</name>
    <dbReference type="NCBI Taxonomy" id="454601"/>
    <lineage>
        <taxon>Bacteria</taxon>
        <taxon>Pseudomonadati</taxon>
        <taxon>Pseudomonadota</taxon>
        <taxon>Alphaproteobacteria</taxon>
        <taxon>Hyphomicrobiales</taxon>
        <taxon>Devosiaceae</taxon>
        <taxon>Maritalea</taxon>
    </lineage>
</organism>
<sequence length="140" mass="15232">MNKMTLRAVIAVLALVLPFSAVVPAQATPLVRLMEKDLGQRRPGGCPSKWCACYMDQILKRAGFQSRGSNRARDFASYGKTTKTAKVGSIMVMRNHVGVVMGKCDNGQVKIISGNYSKKVAVGCYPASKAIAWRDPIKAR</sequence>
<dbReference type="Proteomes" id="UP000258927">
    <property type="component" value="Chromosome"/>
</dbReference>
<name>A0A2R4MCI0_9HYPH</name>
<keyword evidence="1" id="KW-0732">Signal</keyword>
<feature type="chain" id="PRO_5015354135" description="Peptidase C51 domain-containing protein" evidence="1">
    <location>
        <begin position="28"/>
        <end position="140"/>
    </location>
</feature>
<evidence type="ECO:0000256" key="1">
    <source>
        <dbReference type="SAM" id="SignalP"/>
    </source>
</evidence>
<dbReference type="STRING" id="1122213.GCA_000423365_01617"/>
<evidence type="ECO:0000313" key="3">
    <source>
        <dbReference type="EMBL" id="AVX03710.1"/>
    </source>
</evidence>
<gene>
    <name evidence="3" type="ORF">MXMO3_01179</name>
</gene>
<dbReference type="KEGG" id="mmyr:MXMO3_01179"/>
<feature type="domain" description="Peptidase C51" evidence="2">
    <location>
        <begin position="48"/>
        <end position="115"/>
    </location>
</feature>
<proteinExistence type="predicted"/>
<evidence type="ECO:0000259" key="2">
    <source>
        <dbReference type="Pfam" id="PF05257"/>
    </source>
</evidence>
<accession>A0A2R4MCI0</accession>
<dbReference type="InterPro" id="IPR007921">
    <property type="entry name" value="CHAP_dom"/>
</dbReference>
<dbReference type="AlphaFoldDB" id="A0A2R4MCI0"/>
<evidence type="ECO:0000313" key="4">
    <source>
        <dbReference type="Proteomes" id="UP000258927"/>
    </source>
</evidence>